<feature type="binding site" evidence="6">
    <location>
        <position position="84"/>
    </location>
    <ligand>
        <name>Mg(2+)</name>
        <dbReference type="ChEBI" id="CHEBI:18420"/>
        <label>1</label>
        <note>catalytic</note>
    </ligand>
</feature>
<evidence type="ECO:0000256" key="1">
    <source>
        <dbReference type="ARBA" id="ARBA00001033"/>
    </source>
</evidence>
<dbReference type="InterPro" id="IPR020583">
    <property type="entry name" value="Inositol_monoP_metal-BS"/>
</dbReference>
<dbReference type="EC" id="3.1.3.25" evidence="2"/>
<evidence type="ECO:0000256" key="4">
    <source>
        <dbReference type="ARBA" id="ARBA00022801"/>
    </source>
</evidence>
<dbReference type="EMBL" id="JACCFP010000001">
    <property type="protein sequence ID" value="NYJ01069.1"/>
    <property type="molecule type" value="Genomic_DNA"/>
</dbReference>
<dbReference type="InterPro" id="IPR000760">
    <property type="entry name" value="Inositol_monophosphatase-like"/>
</dbReference>
<dbReference type="PRINTS" id="PR00377">
    <property type="entry name" value="IMPHPHTASES"/>
</dbReference>
<keyword evidence="4 7" id="KW-0378">Hydrolase</keyword>
<feature type="binding site" evidence="6">
    <location>
        <position position="211"/>
    </location>
    <ligand>
        <name>Mg(2+)</name>
        <dbReference type="ChEBI" id="CHEBI:18420"/>
        <label>1</label>
        <note>catalytic</note>
    </ligand>
</feature>
<dbReference type="Gene3D" id="3.40.190.80">
    <property type="match status" value="1"/>
</dbReference>
<proteinExistence type="predicted"/>
<dbReference type="SUPFAM" id="SSF56655">
    <property type="entry name" value="Carbohydrate phosphatase"/>
    <property type="match status" value="1"/>
</dbReference>
<dbReference type="GO" id="GO:0007165">
    <property type="term" value="P:signal transduction"/>
    <property type="evidence" value="ECO:0007669"/>
    <property type="project" value="TreeGrafter"/>
</dbReference>
<evidence type="ECO:0000256" key="6">
    <source>
        <dbReference type="PIRSR" id="PIRSR600760-2"/>
    </source>
</evidence>
<dbReference type="PANTHER" id="PTHR20854">
    <property type="entry name" value="INOSITOL MONOPHOSPHATASE"/>
    <property type="match status" value="1"/>
</dbReference>
<comment type="caution">
    <text evidence="7">The sequence shown here is derived from an EMBL/GenBank/DDBJ whole genome shotgun (WGS) entry which is preliminary data.</text>
</comment>
<reference evidence="7 8" key="1">
    <citation type="submission" date="2020-07" db="EMBL/GenBank/DDBJ databases">
        <title>Sequencing the genomes of 1000 actinobacteria strains.</title>
        <authorList>
            <person name="Klenk H.-P."/>
        </authorList>
    </citation>
    <scope>NUCLEOTIDE SEQUENCE [LARGE SCALE GENOMIC DNA]</scope>
    <source>
        <strain evidence="7 8">DSM 103833</strain>
    </source>
</reference>
<dbReference type="Proteomes" id="UP000530424">
    <property type="component" value="Unassembled WGS sequence"/>
</dbReference>
<name>A0A853C114_9ACTN</name>
<protein>
    <recommendedName>
        <fullName evidence="2">inositol-phosphate phosphatase</fullName>
        <ecNumber evidence="2">3.1.3.25</ecNumber>
    </recommendedName>
</protein>
<dbReference type="GO" id="GO:0006020">
    <property type="term" value="P:inositol metabolic process"/>
    <property type="evidence" value="ECO:0007669"/>
    <property type="project" value="TreeGrafter"/>
</dbReference>
<feature type="binding site" evidence="6">
    <location>
        <position position="86"/>
    </location>
    <ligand>
        <name>Mg(2+)</name>
        <dbReference type="ChEBI" id="CHEBI:18420"/>
        <label>1</label>
        <note>catalytic</note>
    </ligand>
</feature>
<dbReference type="PROSITE" id="PS00630">
    <property type="entry name" value="IMP_2"/>
    <property type="match status" value="1"/>
</dbReference>
<organism evidence="7 8">
    <name type="scientific">Nocardioides thalensis</name>
    <dbReference type="NCBI Taxonomy" id="1914755"/>
    <lineage>
        <taxon>Bacteria</taxon>
        <taxon>Bacillati</taxon>
        <taxon>Actinomycetota</taxon>
        <taxon>Actinomycetes</taxon>
        <taxon>Propionibacteriales</taxon>
        <taxon>Nocardioidaceae</taxon>
        <taxon>Nocardioides</taxon>
    </lineage>
</organism>
<dbReference type="InterPro" id="IPR020550">
    <property type="entry name" value="Inositol_monophosphatase_CS"/>
</dbReference>
<dbReference type="GO" id="GO:0008934">
    <property type="term" value="F:inositol monophosphate 1-phosphatase activity"/>
    <property type="evidence" value="ECO:0007669"/>
    <property type="project" value="TreeGrafter"/>
</dbReference>
<evidence type="ECO:0000313" key="7">
    <source>
        <dbReference type="EMBL" id="NYJ01069.1"/>
    </source>
</evidence>
<feature type="binding site" evidence="6">
    <location>
        <position position="68"/>
    </location>
    <ligand>
        <name>Mg(2+)</name>
        <dbReference type="ChEBI" id="CHEBI:18420"/>
        <label>1</label>
        <note>catalytic</note>
    </ligand>
</feature>
<accession>A0A853C114</accession>
<dbReference type="PROSITE" id="PS00629">
    <property type="entry name" value="IMP_1"/>
    <property type="match status" value="1"/>
</dbReference>
<dbReference type="GO" id="GO:0046872">
    <property type="term" value="F:metal ion binding"/>
    <property type="evidence" value="ECO:0007669"/>
    <property type="project" value="UniProtKB-KW"/>
</dbReference>
<keyword evidence="8" id="KW-1185">Reference proteome</keyword>
<dbReference type="Pfam" id="PF00459">
    <property type="entry name" value="Inositol_P"/>
    <property type="match status" value="1"/>
</dbReference>
<feature type="binding site" evidence="6">
    <location>
        <position position="87"/>
    </location>
    <ligand>
        <name>Mg(2+)</name>
        <dbReference type="ChEBI" id="CHEBI:18420"/>
        <label>1</label>
        <note>catalytic</note>
    </ligand>
</feature>
<sequence>MSAELADLAVEVAAEAGALISRYAARGVTVADTKSSEVDVVTAADRAAEELIRARLLGARPDDAVLGEEGDDVAGTSGVRWIVDPIDGTVNFLYGLPEYSVSIAAEVDGVVVAGVVLDVAKGHCYRGAAEEGATRDGTPLRVRGPAPLSQRLLATGFSYRAEVREIQAASVTRLLPVVRDIRRHGSCALELCHVAEGALDGYVEEGVNLWDHAAGAFIAGLAGARTVVLPGAAGNDLVVCGPDHGFDELLEAVRRAGFARE</sequence>
<evidence type="ECO:0000256" key="5">
    <source>
        <dbReference type="ARBA" id="ARBA00022842"/>
    </source>
</evidence>
<dbReference type="PANTHER" id="PTHR20854:SF4">
    <property type="entry name" value="INOSITOL-1-MONOPHOSPHATASE-RELATED"/>
    <property type="match status" value="1"/>
</dbReference>
<keyword evidence="3 6" id="KW-0479">Metal-binding</keyword>
<keyword evidence="5 6" id="KW-0460">Magnesium</keyword>
<comment type="cofactor">
    <cofactor evidence="6">
        <name>Mg(2+)</name>
        <dbReference type="ChEBI" id="CHEBI:18420"/>
    </cofactor>
</comment>
<dbReference type="AlphaFoldDB" id="A0A853C114"/>
<dbReference type="Gene3D" id="3.30.540.10">
    <property type="entry name" value="Fructose-1,6-Bisphosphatase, subunit A, domain 1"/>
    <property type="match status" value="1"/>
</dbReference>
<gene>
    <name evidence="7" type="ORF">HNR19_001767</name>
</gene>
<evidence type="ECO:0000313" key="8">
    <source>
        <dbReference type="Proteomes" id="UP000530424"/>
    </source>
</evidence>
<dbReference type="RefSeq" id="WP_179667589.1">
    <property type="nucleotide sequence ID" value="NZ_JACCFP010000001.1"/>
</dbReference>
<evidence type="ECO:0000256" key="3">
    <source>
        <dbReference type="ARBA" id="ARBA00022723"/>
    </source>
</evidence>
<dbReference type="GO" id="GO:0046854">
    <property type="term" value="P:phosphatidylinositol phosphate biosynthetic process"/>
    <property type="evidence" value="ECO:0007669"/>
    <property type="project" value="InterPro"/>
</dbReference>
<evidence type="ECO:0000256" key="2">
    <source>
        <dbReference type="ARBA" id="ARBA00013106"/>
    </source>
</evidence>
<comment type="catalytic activity">
    <reaction evidence="1">
        <text>a myo-inositol phosphate + H2O = myo-inositol + phosphate</text>
        <dbReference type="Rhea" id="RHEA:24056"/>
        <dbReference type="ChEBI" id="CHEBI:15377"/>
        <dbReference type="ChEBI" id="CHEBI:17268"/>
        <dbReference type="ChEBI" id="CHEBI:43474"/>
        <dbReference type="ChEBI" id="CHEBI:84139"/>
        <dbReference type="EC" id="3.1.3.25"/>
    </reaction>
</comment>